<organism evidence="10 11">
    <name type="scientific">Roseococcus suduntuyensis</name>
    <dbReference type="NCBI Taxonomy" id="455361"/>
    <lineage>
        <taxon>Bacteria</taxon>
        <taxon>Pseudomonadati</taxon>
        <taxon>Pseudomonadota</taxon>
        <taxon>Alphaproteobacteria</taxon>
        <taxon>Acetobacterales</taxon>
        <taxon>Roseomonadaceae</taxon>
        <taxon>Roseococcus</taxon>
    </lineage>
</organism>
<keyword evidence="6" id="KW-1133">Transmembrane helix</keyword>
<dbReference type="PROSITE" id="PS50885">
    <property type="entry name" value="HAMP"/>
    <property type="match status" value="1"/>
</dbReference>
<evidence type="ECO:0000259" key="9">
    <source>
        <dbReference type="PROSITE" id="PS50885"/>
    </source>
</evidence>
<evidence type="ECO:0000259" key="7">
    <source>
        <dbReference type="PROSITE" id="PS50111"/>
    </source>
</evidence>
<feature type="domain" description="HAMP" evidence="9">
    <location>
        <begin position="344"/>
        <end position="397"/>
    </location>
</feature>
<dbReference type="Proteomes" id="UP000553193">
    <property type="component" value="Unassembled WGS sequence"/>
</dbReference>
<proteinExistence type="inferred from homology"/>
<dbReference type="PROSITE" id="PS50111">
    <property type="entry name" value="CHEMOTAXIS_TRANSDUC_2"/>
    <property type="match status" value="1"/>
</dbReference>
<dbReference type="InterPro" id="IPR004089">
    <property type="entry name" value="MCPsignal_dom"/>
</dbReference>
<keyword evidence="2" id="KW-0997">Cell inner membrane</keyword>
<dbReference type="Gene3D" id="6.10.340.10">
    <property type="match status" value="1"/>
</dbReference>
<gene>
    <name evidence="10" type="ORF">GGQ83_003054</name>
</gene>
<dbReference type="Gene3D" id="1.10.287.950">
    <property type="entry name" value="Methyl-accepting chemotaxis protein"/>
    <property type="match status" value="1"/>
</dbReference>
<evidence type="ECO:0000256" key="2">
    <source>
        <dbReference type="ARBA" id="ARBA00022519"/>
    </source>
</evidence>
<dbReference type="PANTHER" id="PTHR32089:SF112">
    <property type="entry name" value="LYSOZYME-LIKE PROTEIN-RELATED"/>
    <property type="match status" value="1"/>
</dbReference>
<reference evidence="10 11" key="1">
    <citation type="submission" date="2020-08" db="EMBL/GenBank/DDBJ databases">
        <title>Genomic Encyclopedia of Type Strains, Phase IV (KMG-IV): sequencing the most valuable type-strain genomes for metagenomic binning, comparative biology and taxonomic classification.</title>
        <authorList>
            <person name="Goeker M."/>
        </authorList>
    </citation>
    <scope>NUCLEOTIDE SEQUENCE [LARGE SCALE GENOMIC DNA]</scope>
    <source>
        <strain evidence="10 11">DSM 19979</strain>
    </source>
</reference>
<keyword evidence="11" id="KW-1185">Reference proteome</keyword>
<evidence type="ECO:0000256" key="3">
    <source>
        <dbReference type="ARBA" id="ARBA00023224"/>
    </source>
</evidence>
<evidence type="ECO:0000256" key="4">
    <source>
        <dbReference type="ARBA" id="ARBA00029447"/>
    </source>
</evidence>
<evidence type="ECO:0000313" key="11">
    <source>
        <dbReference type="Proteomes" id="UP000553193"/>
    </source>
</evidence>
<keyword evidence="6" id="KW-0472">Membrane</keyword>
<evidence type="ECO:0000256" key="5">
    <source>
        <dbReference type="PROSITE-ProRule" id="PRU00284"/>
    </source>
</evidence>
<keyword evidence="6" id="KW-0812">Transmembrane</keyword>
<comment type="caution">
    <text evidence="10">The sequence shown here is derived from an EMBL/GenBank/DDBJ whole genome shotgun (WGS) entry which is preliminary data.</text>
</comment>
<comment type="subcellular location">
    <subcellularLocation>
        <location evidence="1">Cell inner membrane</location>
        <topology evidence="1">Multi-pass membrane protein</topology>
    </subcellularLocation>
</comment>
<dbReference type="AlphaFoldDB" id="A0A840AFC6"/>
<accession>A0A840AFC6</accession>
<evidence type="ECO:0000256" key="6">
    <source>
        <dbReference type="SAM" id="Phobius"/>
    </source>
</evidence>
<name>A0A840AFC6_9PROT</name>
<dbReference type="Pfam" id="PF00672">
    <property type="entry name" value="HAMP"/>
    <property type="match status" value="1"/>
</dbReference>
<dbReference type="GO" id="GO:0007165">
    <property type="term" value="P:signal transduction"/>
    <property type="evidence" value="ECO:0007669"/>
    <property type="project" value="UniProtKB-KW"/>
</dbReference>
<comment type="similarity">
    <text evidence="4">Belongs to the methyl-accepting chemotaxis (MCP) protein family.</text>
</comment>
<dbReference type="SMART" id="SM00304">
    <property type="entry name" value="HAMP"/>
    <property type="match status" value="1"/>
</dbReference>
<dbReference type="GO" id="GO:0005886">
    <property type="term" value="C:plasma membrane"/>
    <property type="evidence" value="ECO:0007669"/>
    <property type="project" value="UniProtKB-SubCell"/>
</dbReference>
<dbReference type="PROSITE" id="PS50192">
    <property type="entry name" value="T_SNARE"/>
    <property type="match status" value="1"/>
</dbReference>
<dbReference type="SUPFAM" id="SSF58104">
    <property type="entry name" value="Methyl-accepting chemotaxis protein (MCP) signaling domain"/>
    <property type="match status" value="1"/>
</dbReference>
<feature type="domain" description="Methyl-accepting transducer" evidence="7">
    <location>
        <begin position="437"/>
        <end position="673"/>
    </location>
</feature>
<evidence type="ECO:0000256" key="1">
    <source>
        <dbReference type="ARBA" id="ARBA00004429"/>
    </source>
</evidence>
<dbReference type="PANTHER" id="PTHR32089">
    <property type="entry name" value="METHYL-ACCEPTING CHEMOTAXIS PROTEIN MCPB"/>
    <property type="match status" value="1"/>
</dbReference>
<dbReference type="CDD" id="cd06225">
    <property type="entry name" value="HAMP"/>
    <property type="match status" value="1"/>
</dbReference>
<protein>
    <submittedName>
        <fullName evidence="10">Methyl-accepting chemotaxis protein</fullName>
    </submittedName>
</protein>
<evidence type="ECO:0000313" key="10">
    <source>
        <dbReference type="EMBL" id="MBB3899602.1"/>
    </source>
</evidence>
<dbReference type="RefSeq" id="WP_184385490.1">
    <property type="nucleotide sequence ID" value="NZ_JACIDJ010000005.1"/>
</dbReference>
<keyword evidence="2" id="KW-1003">Cell membrane</keyword>
<dbReference type="InterPro" id="IPR000727">
    <property type="entry name" value="T_SNARE_dom"/>
</dbReference>
<feature type="domain" description="T-SNARE coiled-coil homology" evidence="8">
    <location>
        <begin position="589"/>
        <end position="651"/>
    </location>
</feature>
<dbReference type="EMBL" id="JACIDJ010000005">
    <property type="protein sequence ID" value="MBB3899602.1"/>
    <property type="molecule type" value="Genomic_DNA"/>
</dbReference>
<dbReference type="Pfam" id="PF00015">
    <property type="entry name" value="MCPsignal"/>
    <property type="match status" value="1"/>
</dbReference>
<dbReference type="SMART" id="SM00283">
    <property type="entry name" value="MA"/>
    <property type="match status" value="1"/>
</dbReference>
<evidence type="ECO:0000259" key="8">
    <source>
        <dbReference type="PROSITE" id="PS50192"/>
    </source>
</evidence>
<dbReference type="InterPro" id="IPR003660">
    <property type="entry name" value="HAMP_dom"/>
</dbReference>
<sequence>MRSTLEGLSIRTLLGGVLGLLGLLTIGLAADQALRAWVRHGEAGRIVQMAEAGRELFRAAAAMRIERGETLTSLSGPAPDPEMTRIRPRRAETEAATTAAIAALRASGLTEEATRLERGASAVAGLRTAAEAALRLPREGRPQDLLGRWAEVSIALVNDLLAITDAVEDMAMLRDPRVDQLISMRRDGWQVRSSSGDVTLAMSSAMNAGRGWTPEEAQAALRAAGRSDAAWARLQAAVATAPAALRDAINTATPMAAGALAETRARMMAPMLRGERPEGELAAFRNPQVAALAQLNGVPVAAFDAMVERAHANRAAASRALAISVVLILLAGLFAVGGLLATQRLVLRPMARATAAMDRLAGRDLTVEIPDQDRRNEIGAIARAVQNFKQGLIEGERLAAAQQADQATRLARAEALGAATSSFEARVSELISALAAAATELEANAAAMSGTAEQGEAQAGSIARAAESSQAGIDSVAAGAEDLAGSIAEIARQISQSRSVVEQAVAESRRTDGVVQDLAAGAARITEVVTLIRQIASQTNLLALNATIEAARAGDAGKGFAVVAGEVKTLAEQTARATEEISAQIGQIQGSTQHAVGAIRGIAETVGQVNEITAAIASSVERQEQATRAISGNVQEVATSTRSVSDSIATINELARATGLAAEQVHEAAGELARHASSTRAEVGRFLTDVKAA</sequence>
<feature type="transmembrane region" description="Helical" evidence="6">
    <location>
        <begin position="320"/>
        <end position="342"/>
    </location>
</feature>
<keyword evidence="3 5" id="KW-0807">Transducer</keyword>